<dbReference type="RefSeq" id="WP_139260671.1">
    <property type="nucleotide sequence ID" value="NZ_FRCX01000011.1"/>
</dbReference>
<evidence type="ECO:0000313" key="2">
    <source>
        <dbReference type="EMBL" id="SHN40749.1"/>
    </source>
</evidence>
<dbReference type="STRING" id="551987.SAMN05192549_11174"/>
<feature type="signal peptide" evidence="1">
    <location>
        <begin position="1"/>
        <end position="19"/>
    </location>
</feature>
<reference evidence="3" key="1">
    <citation type="submission" date="2016-11" db="EMBL/GenBank/DDBJ databases">
        <authorList>
            <person name="Varghese N."/>
            <person name="Submissions S."/>
        </authorList>
    </citation>
    <scope>NUCLEOTIDE SEQUENCE [LARGE SCALE GENOMIC DNA]</scope>
    <source>
        <strain evidence="3">Sac-22</strain>
    </source>
</reference>
<keyword evidence="1" id="KW-0732">Signal</keyword>
<organism evidence="2 3">
    <name type="scientific">Duganella sacchari</name>
    <dbReference type="NCBI Taxonomy" id="551987"/>
    <lineage>
        <taxon>Bacteria</taxon>
        <taxon>Pseudomonadati</taxon>
        <taxon>Pseudomonadota</taxon>
        <taxon>Betaproteobacteria</taxon>
        <taxon>Burkholderiales</taxon>
        <taxon>Oxalobacteraceae</taxon>
        <taxon>Telluria group</taxon>
        <taxon>Duganella</taxon>
    </lineage>
</organism>
<evidence type="ECO:0000313" key="3">
    <source>
        <dbReference type="Proteomes" id="UP000184339"/>
    </source>
</evidence>
<dbReference type="AlphaFoldDB" id="A0A1M7R5G2"/>
<evidence type="ECO:0000256" key="1">
    <source>
        <dbReference type="SAM" id="SignalP"/>
    </source>
</evidence>
<proteinExistence type="predicted"/>
<sequence length="255" mass="28233">MKKSLLLAAALLLSNAAHAAEAPRKYGILSLVGDSISTITYVPETGTKLDANDKQVYSLGDNTFFDEAAIRATSAAIQATQPEAGRFLMLTTDAELHKAQNTMFDEPSSNQANRDFLKTLWKDKGLTHVILVTKYRADTDLKFMHESGGTGKIEGLGFYMDNLVEVVAHKEKSSESTQGVLMPFAYIKLRLIDADTLAVQREVRLKQSELVTYAQNAEDRNVRTWAALSAKEKSDYLDHLLRQAVTEGIPRLLKP</sequence>
<protein>
    <submittedName>
        <fullName evidence="2">Uncharacterized protein</fullName>
    </submittedName>
</protein>
<name>A0A1M7R5G2_9BURK</name>
<dbReference type="OrthoDB" id="9153709at2"/>
<keyword evidence="3" id="KW-1185">Reference proteome</keyword>
<accession>A0A1M7R5G2</accession>
<feature type="chain" id="PRO_5012658422" evidence="1">
    <location>
        <begin position="20"/>
        <end position="255"/>
    </location>
</feature>
<gene>
    <name evidence="2" type="ORF">SAMN05192549_11174</name>
</gene>
<dbReference type="EMBL" id="FRCX01000011">
    <property type="protein sequence ID" value="SHN40749.1"/>
    <property type="molecule type" value="Genomic_DNA"/>
</dbReference>
<dbReference type="Proteomes" id="UP000184339">
    <property type="component" value="Unassembled WGS sequence"/>
</dbReference>